<comment type="caution">
    <text evidence="2">The sequence shown here is derived from an EMBL/GenBank/DDBJ whole genome shotgun (WGS) entry which is preliminary data.</text>
</comment>
<dbReference type="STRING" id="1184609.KILIM_011_00600"/>
<dbReference type="PANTHER" id="PTHR11803">
    <property type="entry name" value="2-IMINOBUTANOATE/2-IMINOPROPANOATE DEAMINASE RIDA"/>
    <property type="match status" value="1"/>
</dbReference>
<name>K6WRV4_9MICO</name>
<comment type="similarity">
    <text evidence="1">Belongs to the RutC family.</text>
</comment>
<organism evidence="2 3">
    <name type="scientific">Kineosphaera limosa NBRC 100340</name>
    <dbReference type="NCBI Taxonomy" id="1184609"/>
    <lineage>
        <taxon>Bacteria</taxon>
        <taxon>Bacillati</taxon>
        <taxon>Actinomycetota</taxon>
        <taxon>Actinomycetes</taxon>
        <taxon>Micrococcales</taxon>
        <taxon>Dermatophilaceae</taxon>
        <taxon>Kineosphaera</taxon>
    </lineage>
</organism>
<dbReference type="GO" id="GO:0019239">
    <property type="term" value="F:deaminase activity"/>
    <property type="evidence" value="ECO:0007669"/>
    <property type="project" value="TreeGrafter"/>
</dbReference>
<dbReference type="InterPro" id="IPR035959">
    <property type="entry name" value="RutC-like_sf"/>
</dbReference>
<dbReference type="RefSeq" id="WP_006591319.1">
    <property type="nucleotide sequence ID" value="NZ_BAHD01000011.1"/>
</dbReference>
<dbReference type="AlphaFoldDB" id="K6WRV4"/>
<dbReference type="GO" id="GO:0005829">
    <property type="term" value="C:cytosol"/>
    <property type="evidence" value="ECO:0007669"/>
    <property type="project" value="TreeGrafter"/>
</dbReference>
<dbReference type="SUPFAM" id="SSF55298">
    <property type="entry name" value="YjgF-like"/>
    <property type="match status" value="1"/>
</dbReference>
<dbReference type="Proteomes" id="UP000008366">
    <property type="component" value="Unassembled WGS sequence"/>
</dbReference>
<protein>
    <submittedName>
        <fullName evidence="2">Uncharacterized protein</fullName>
    </submittedName>
</protein>
<reference evidence="2 3" key="1">
    <citation type="submission" date="2012-08" db="EMBL/GenBank/DDBJ databases">
        <title>Whole genome shotgun sequence of Kineosphaera limosa NBRC 100340.</title>
        <authorList>
            <person name="Yoshida I."/>
            <person name="Isaki S."/>
            <person name="Hosoyama A."/>
            <person name="Tsuchikane K."/>
            <person name="Katsumata H."/>
            <person name="Ando Y."/>
            <person name="Ohji S."/>
            <person name="Hamada M."/>
            <person name="Tamura T."/>
            <person name="Yamazoe A."/>
            <person name="Yamazaki S."/>
            <person name="Fujita N."/>
        </authorList>
    </citation>
    <scope>NUCLEOTIDE SEQUENCE [LARGE SCALE GENOMIC DNA]</scope>
    <source>
        <strain evidence="2 3">NBRC 100340</strain>
    </source>
</reference>
<dbReference type="InterPro" id="IPR006175">
    <property type="entry name" value="YjgF/YER057c/UK114"/>
</dbReference>
<evidence type="ECO:0000313" key="2">
    <source>
        <dbReference type="EMBL" id="GAB94787.1"/>
    </source>
</evidence>
<dbReference type="PANTHER" id="PTHR11803:SF58">
    <property type="entry name" value="PROTEIN HMF1-RELATED"/>
    <property type="match status" value="1"/>
</dbReference>
<evidence type="ECO:0000256" key="1">
    <source>
        <dbReference type="ARBA" id="ARBA00010552"/>
    </source>
</evidence>
<gene>
    <name evidence="2" type="ORF">KILIM_011_00600</name>
</gene>
<accession>K6WRV4</accession>
<evidence type="ECO:0000313" key="3">
    <source>
        <dbReference type="Proteomes" id="UP000008366"/>
    </source>
</evidence>
<keyword evidence="3" id="KW-1185">Reference proteome</keyword>
<proteinExistence type="inferred from homology"/>
<dbReference type="eggNOG" id="COG0251">
    <property type="taxonomic scope" value="Bacteria"/>
</dbReference>
<dbReference type="Gene3D" id="3.30.1330.40">
    <property type="entry name" value="RutC-like"/>
    <property type="match status" value="1"/>
</dbReference>
<dbReference type="Pfam" id="PF01042">
    <property type="entry name" value="Ribonuc_L-PSP"/>
    <property type="match status" value="1"/>
</dbReference>
<dbReference type="EMBL" id="BAHD01000011">
    <property type="protein sequence ID" value="GAB94787.1"/>
    <property type="molecule type" value="Genomic_DNA"/>
</dbReference>
<sequence>MSVQLVNPPSLPTPEVYAQVAVAQGARFVFVSGQVARDADGKPVGPGDLAAQTEQAYANVDAAVKAVGGSFSDIAKLTVYVVDWEPAKMAMLAEGAVRAAQRLGFDLVRPITLLGVAALGEPDLLIEVEAVAVLP</sequence>
<dbReference type="OrthoDB" id="3212792at2"/>
<dbReference type="CDD" id="cd00448">
    <property type="entry name" value="YjgF_YER057c_UK114_family"/>
    <property type="match status" value="1"/>
</dbReference>